<dbReference type="HOGENOM" id="CLU_2322457_0_0_1"/>
<keyword evidence="2" id="KW-1185">Reference proteome</keyword>
<reference evidence="2" key="1">
    <citation type="submission" date="2011-07" db="EMBL/GenBank/DDBJ databases">
        <authorList>
            <consortium name="Caenorhabditis brenneri Sequencing and Analysis Consortium"/>
            <person name="Wilson R.K."/>
        </authorList>
    </citation>
    <scope>NUCLEOTIDE SEQUENCE [LARGE SCALE GENOMIC DNA]</scope>
    <source>
        <strain evidence="2">PB2801</strain>
    </source>
</reference>
<protein>
    <submittedName>
        <fullName evidence="1">Uncharacterized protein</fullName>
    </submittedName>
</protein>
<evidence type="ECO:0000313" key="2">
    <source>
        <dbReference type="Proteomes" id="UP000008068"/>
    </source>
</evidence>
<dbReference type="Proteomes" id="UP000008068">
    <property type="component" value="Unassembled WGS sequence"/>
</dbReference>
<sequence length="99" mass="11216">MPIEVSVELFDMLAADMKVAKNKKTNCLDVVESVEECLCLVLQGSLKQINAIGCVETNNNQFSFEIPEPVIFSDIVVKKIVNLFNIRIVHFIKIHNLRI</sequence>
<dbReference type="InParanoid" id="G0NGB8"/>
<name>G0NGB8_CAEBE</name>
<dbReference type="AlphaFoldDB" id="G0NGB8"/>
<organism evidence="2">
    <name type="scientific">Caenorhabditis brenneri</name>
    <name type="common">Nematode worm</name>
    <dbReference type="NCBI Taxonomy" id="135651"/>
    <lineage>
        <taxon>Eukaryota</taxon>
        <taxon>Metazoa</taxon>
        <taxon>Ecdysozoa</taxon>
        <taxon>Nematoda</taxon>
        <taxon>Chromadorea</taxon>
        <taxon>Rhabditida</taxon>
        <taxon>Rhabditina</taxon>
        <taxon>Rhabditomorpha</taxon>
        <taxon>Rhabditoidea</taxon>
        <taxon>Rhabditidae</taxon>
        <taxon>Peloderinae</taxon>
        <taxon>Caenorhabditis</taxon>
    </lineage>
</organism>
<gene>
    <name evidence="1" type="ORF">CAEBREN_07909</name>
</gene>
<proteinExistence type="predicted"/>
<dbReference type="EMBL" id="GL379879">
    <property type="protein sequence ID" value="EGT59943.1"/>
    <property type="molecule type" value="Genomic_DNA"/>
</dbReference>
<evidence type="ECO:0000313" key="1">
    <source>
        <dbReference type="EMBL" id="EGT59943.1"/>
    </source>
</evidence>
<accession>G0NGB8</accession>